<dbReference type="InterPro" id="IPR026523">
    <property type="entry name" value="PNMA"/>
</dbReference>
<dbReference type="InterPro" id="IPR036875">
    <property type="entry name" value="Znf_CCHC_sf"/>
</dbReference>
<dbReference type="SUPFAM" id="SSF57756">
    <property type="entry name" value="Retrovirus zinc finger-like domains"/>
    <property type="match status" value="1"/>
</dbReference>
<evidence type="ECO:0000259" key="3">
    <source>
        <dbReference type="PROSITE" id="PS50158"/>
    </source>
</evidence>
<dbReference type="Ensembl" id="ENSLLET00000009469.1">
    <property type="protein sequence ID" value="ENSLLEP00000009116.1"/>
    <property type="gene ID" value="ENSLLEG00000005821.1"/>
</dbReference>
<dbReference type="GO" id="GO:0008270">
    <property type="term" value="F:zinc ion binding"/>
    <property type="evidence" value="ECO:0007669"/>
    <property type="project" value="UniProtKB-KW"/>
</dbReference>
<sequence>MFPTGSHTQSLDVQLGGGTAAVMYPNSQVAEAQDRLAECLKVTEVKDHRGICGTTQNPVTNGGNAEMNWGTTNKDILIPWPTLLFATEWAQKQKIPLHHAVMICQVPPYSELKHVTKCLEILLGIEIVTIRDILQDLNGQIYMLIYAHTDLRGHQRATSLHLLGAAPEGCPLVFALLDKEEGHTPQQPLSINLRDFDVSSHSQPRTPMLEKTTWRLPVTPFEVAAIPKQTVQFSKEQGEINPKTTGLVVVSSPISPQPDSSFLSTTNSGESNRAEILQKLSEAIVTATHTHSYRKLKLFSGNQPVPVGEETFEAWKDNALQLLEEWSCTDIIKKQRLMESLRSPATEIIRLYKGMNAQTTTQDYIQALQDAYEKSEDSDDLLVKFLATKQKEHENSSDYINRLQLLLGKLFQKEAITASELDTRLSKQIQRGGLSNDPVMIMLRVKLDDQVLSYFTLINKAKRLEDQMSSSPLRKGNTFKAAEKEDMDLAILKKKIAELELLSKQAAKRTDSSPRRQLHRGTMRRLLPEDSSPQGSSFKCGKLGHFKRECPTNSSETDVEVLAIGLEKASASSVSKKSKKDHISVGAKIGPKSIIHLQIEGIYTSALLDTGSQVTIIYRDFYDHHLSHIPLEFNYYYSIFAPDETGRYRRNICRAECIICWFYAVCLVSLSEG</sequence>
<keyword evidence="1" id="KW-0479">Metal-binding</keyword>
<dbReference type="InterPro" id="IPR048270">
    <property type="entry name" value="PNMA_C"/>
</dbReference>
<dbReference type="PANTHER" id="PTHR23095:SF17">
    <property type="entry name" value="PARANEOPLASTIC ANTIGEN MA1"/>
    <property type="match status" value="1"/>
</dbReference>
<feature type="region of interest" description="Disordered" evidence="2">
    <location>
        <begin position="507"/>
        <end position="538"/>
    </location>
</feature>
<dbReference type="GO" id="GO:0006508">
    <property type="term" value="P:proteolysis"/>
    <property type="evidence" value="ECO:0007669"/>
    <property type="project" value="InterPro"/>
</dbReference>
<dbReference type="PROSITE" id="PS00141">
    <property type="entry name" value="ASP_PROTEASE"/>
    <property type="match status" value="1"/>
</dbReference>
<reference evidence="4" key="2">
    <citation type="submission" date="2025-09" db="UniProtKB">
        <authorList>
            <consortium name="Ensembl"/>
        </authorList>
    </citation>
    <scope>IDENTIFICATION</scope>
</reference>
<dbReference type="Pfam" id="PF00098">
    <property type="entry name" value="zf-CCHC"/>
    <property type="match status" value="1"/>
</dbReference>
<dbReference type="AlphaFoldDB" id="A0A8C5M5Q9"/>
<accession>A0A8C5M5Q9</accession>
<dbReference type="Proteomes" id="UP000694569">
    <property type="component" value="Unplaced"/>
</dbReference>
<evidence type="ECO:0000256" key="2">
    <source>
        <dbReference type="SAM" id="MobiDB-lite"/>
    </source>
</evidence>
<name>A0A8C5M5Q9_9ANUR</name>
<dbReference type="GO" id="GO:0003676">
    <property type="term" value="F:nucleic acid binding"/>
    <property type="evidence" value="ECO:0007669"/>
    <property type="project" value="InterPro"/>
</dbReference>
<dbReference type="GeneTree" id="ENSGT01030000234522"/>
<dbReference type="SUPFAM" id="SSF50630">
    <property type="entry name" value="Acid proteases"/>
    <property type="match status" value="1"/>
</dbReference>
<protein>
    <recommendedName>
        <fullName evidence="3">CCHC-type domain-containing protein</fullName>
    </recommendedName>
</protein>
<dbReference type="InterPro" id="IPR001969">
    <property type="entry name" value="Aspartic_peptidase_AS"/>
</dbReference>
<dbReference type="PROSITE" id="PS50158">
    <property type="entry name" value="ZF_CCHC"/>
    <property type="match status" value="1"/>
</dbReference>
<dbReference type="InterPro" id="IPR001878">
    <property type="entry name" value="Znf_CCHC"/>
</dbReference>
<evidence type="ECO:0000256" key="1">
    <source>
        <dbReference type="PROSITE-ProRule" id="PRU00047"/>
    </source>
</evidence>
<evidence type="ECO:0000313" key="4">
    <source>
        <dbReference type="Ensembl" id="ENSLLEP00000009116.1"/>
    </source>
</evidence>
<reference evidence="4" key="1">
    <citation type="submission" date="2025-08" db="UniProtKB">
        <authorList>
            <consortium name="Ensembl"/>
        </authorList>
    </citation>
    <scope>IDENTIFICATION</scope>
</reference>
<keyword evidence="5" id="KW-1185">Reference proteome</keyword>
<proteinExistence type="predicted"/>
<keyword evidence="1" id="KW-0863">Zinc-finger</keyword>
<dbReference type="OrthoDB" id="115435at2759"/>
<dbReference type="PANTHER" id="PTHR23095">
    <property type="entry name" value="PARANEOPLASTIC ANTIGEN"/>
    <property type="match status" value="1"/>
</dbReference>
<dbReference type="InterPro" id="IPR021109">
    <property type="entry name" value="Peptidase_aspartic_dom_sf"/>
</dbReference>
<evidence type="ECO:0000313" key="5">
    <source>
        <dbReference type="Proteomes" id="UP000694569"/>
    </source>
</evidence>
<feature type="domain" description="CCHC-type" evidence="3">
    <location>
        <begin position="538"/>
        <end position="551"/>
    </location>
</feature>
<dbReference type="Pfam" id="PF14893">
    <property type="entry name" value="PNMA"/>
    <property type="match status" value="1"/>
</dbReference>
<dbReference type="GO" id="GO:0004190">
    <property type="term" value="F:aspartic-type endopeptidase activity"/>
    <property type="evidence" value="ECO:0007669"/>
    <property type="project" value="InterPro"/>
</dbReference>
<organism evidence="4 5">
    <name type="scientific">Leptobrachium leishanense</name>
    <name type="common">Leishan spiny toad</name>
    <dbReference type="NCBI Taxonomy" id="445787"/>
    <lineage>
        <taxon>Eukaryota</taxon>
        <taxon>Metazoa</taxon>
        <taxon>Chordata</taxon>
        <taxon>Craniata</taxon>
        <taxon>Vertebrata</taxon>
        <taxon>Euteleostomi</taxon>
        <taxon>Amphibia</taxon>
        <taxon>Batrachia</taxon>
        <taxon>Anura</taxon>
        <taxon>Pelobatoidea</taxon>
        <taxon>Megophryidae</taxon>
        <taxon>Leptobrachium</taxon>
    </lineage>
</organism>
<keyword evidence="1" id="KW-0862">Zinc</keyword>